<name>A0AC61R716_9FIRM</name>
<reference evidence="1" key="1">
    <citation type="submission" date="2019-04" db="EMBL/GenBank/DDBJ databases">
        <title>Microbes associate with the intestines of laboratory mice.</title>
        <authorList>
            <person name="Navarre W."/>
            <person name="Wong E."/>
            <person name="Huang K."/>
            <person name="Tropini C."/>
            <person name="Ng K."/>
            <person name="Yu B."/>
        </authorList>
    </citation>
    <scope>NUCLEOTIDE SEQUENCE</scope>
    <source>
        <strain evidence="1">NM09_H32</strain>
    </source>
</reference>
<protein>
    <submittedName>
        <fullName evidence="1">Arginine--tRNA ligase</fullName>
        <ecNumber evidence="1">6.1.1.19</ecNumber>
    </submittedName>
</protein>
<keyword evidence="1" id="KW-0436">Ligase</keyword>
<comment type="caution">
    <text evidence="1">The sequence shown here is derived from an EMBL/GenBank/DDBJ whole genome shotgun (WGS) entry which is preliminary data.</text>
</comment>
<evidence type="ECO:0000313" key="1">
    <source>
        <dbReference type="EMBL" id="TGY65961.1"/>
    </source>
</evidence>
<proteinExistence type="predicted"/>
<gene>
    <name evidence="1" type="ORF">E5336_06490</name>
</gene>
<keyword evidence="2" id="KW-1185">Reference proteome</keyword>
<dbReference type="Proteomes" id="UP000308836">
    <property type="component" value="Unassembled WGS sequence"/>
</dbReference>
<sequence>MQSIDSQLKKAIQKAVQDAFDVTLDEQQIGIEIPKNKEHGDFSSNVAMQMTRTLRKNPRLIAQEIVDHFPKEAAGIEEIEIAGPGFLNLTLKKDSFAKVVEDILRQQAGYGTQPANGIKVDLEFVSANPTGSLHLGHARGAAWGDSCARIMTKAGYDVTREYYVNDAGNQIANLAQSLYARYAQALGFEKEIGKDGYLGKDIEDKGKELAETYGTAYLEETPENLDFFRKEGIRFELDKIKKDLDAYRVGFDVWSSEQALRDEGAVEAVLEKLAEKGFTYEKDGALWFRTTDFGDDKDRVLRKQDGSLTYLVPDIAYHNNKYERGFDELVDFFGADHHGYIPRLKASMEALGNDPDHLHVDIIQMVRLVSDGEEVKMSKRLGNATTINELCESVGVDAARYFFVQRALDSHLDFDVELAKRKSNENPVYYAQYAHARMCSILKQAPEWTKPETFDRLTHEKEIDLMKTLQEYNKVVSETARTRQVHKMCHYIQNLASKFHSFYNACKVIDSNDSELTNQRLSLVKATQIVLADALGLIGVQAVESM</sequence>
<dbReference type="EC" id="6.1.1.19" evidence="1"/>
<dbReference type="EMBL" id="SRYG01000011">
    <property type="protein sequence ID" value="TGY65961.1"/>
    <property type="molecule type" value="Genomic_DNA"/>
</dbReference>
<organism evidence="1 2">
    <name type="scientific">Dubosiella muris</name>
    <dbReference type="NCBI Taxonomy" id="3038133"/>
    <lineage>
        <taxon>Bacteria</taxon>
        <taxon>Bacillati</taxon>
        <taxon>Bacillota</taxon>
        <taxon>Erysipelotrichia</taxon>
        <taxon>Erysipelotrichales</taxon>
        <taxon>Erysipelotrichaceae</taxon>
        <taxon>Dubosiella</taxon>
    </lineage>
</organism>
<evidence type="ECO:0000313" key="2">
    <source>
        <dbReference type="Proteomes" id="UP000308836"/>
    </source>
</evidence>
<accession>A0AC61R716</accession>